<gene>
    <name evidence="2" type="ORF">CIRG_01073</name>
</gene>
<evidence type="ECO:0000313" key="2">
    <source>
        <dbReference type="EMBL" id="KMP00933.1"/>
    </source>
</evidence>
<sequence>MSSPASSRRRGRATRGSAISTPDRATPSAARRRMEGAVPSSSPMLFQSSPVAARQSSSANEGARMDGSSPMRVPSDMDDGQATPRASRQTVAAVDSSPIRYMSSSSPTRVNNRQSRTTDIPTSSSGLFVRSSQTNNFSDATNLNTRRGGLNSDAFASSAARRRVFVDERGMPVRNGDPQSETTFSNIHPDTSEADALGGNSTRIIWGTKIKRLGAWGFPIDSLLGDRKWGCPTWSPGEKLPQHFFFVVSKKKGVKPHHATRKPMKARARISTDDEAMHQVQAYPQEIIPIMDQCVRDVISELAVKEMEAMRAQQTSQRRQPRAVNQSSEPGNAADQEMQAEIPNMLAEVQTKTFKVLPFGMDNAVNMRDLDPGGEKFCG</sequence>
<dbReference type="Proteomes" id="UP000054565">
    <property type="component" value="Unassembled WGS sequence"/>
</dbReference>
<dbReference type="AlphaFoldDB" id="A0A0J6Y2S9"/>
<feature type="region of interest" description="Disordered" evidence="1">
    <location>
        <begin position="170"/>
        <end position="195"/>
    </location>
</feature>
<organism evidence="2 3">
    <name type="scientific">Coccidioides immitis RMSCC 2394</name>
    <dbReference type="NCBI Taxonomy" id="404692"/>
    <lineage>
        <taxon>Eukaryota</taxon>
        <taxon>Fungi</taxon>
        <taxon>Dikarya</taxon>
        <taxon>Ascomycota</taxon>
        <taxon>Pezizomycotina</taxon>
        <taxon>Eurotiomycetes</taxon>
        <taxon>Eurotiomycetidae</taxon>
        <taxon>Onygenales</taxon>
        <taxon>Onygenaceae</taxon>
        <taxon>Coccidioides</taxon>
    </lineage>
</organism>
<feature type="compositionally biased region" description="Polar residues" evidence="1">
    <location>
        <begin position="107"/>
        <end position="130"/>
    </location>
</feature>
<dbReference type="STRING" id="404692.A0A0J6Y2S9"/>
<evidence type="ECO:0000256" key="1">
    <source>
        <dbReference type="SAM" id="MobiDB-lite"/>
    </source>
</evidence>
<reference evidence="3" key="1">
    <citation type="journal article" date="2010" name="Genome Res.">
        <title>Population genomic sequencing of Coccidioides fungi reveals recent hybridization and transposon control.</title>
        <authorList>
            <person name="Neafsey D.E."/>
            <person name="Barker B.M."/>
            <person name="Sharpton T.J."/>
            <person name="Stajich J.E."/>
            <person name="Park D.J."/>
            <person name="Whiston E."/>
            <person name="Hung C.-Y."/>
            <person name="McMahan C."/>
            <person name="White J."/>
            <person name="Sykes S."/>
            <person name="Heiman D."/>
            <person name="Young S."/>
            <person name="Zeng Q."/>
            <person name="Abouelleil A."/>
            <person name="Aftuck L."/>
            <person name="Bessette D."/>
            <person name="Brown A."/>
            <person name="FitzGerald M."/>
            <person name="Lui A."/>
            <person name="Macdonald J.P."/>
            <person name="Priest M."/>
            <person name="Orbach M.J."/>
            <person name="Galgiani J.N."/>
            <person name="Kirkland T.N."/>
            <person name="Cole G.T."/>
            <person name="Birren B.W."/>
            <person name="Henn M.R."/>
            <person name="Taylor J.W."/>
            <person name="Rounsley S.D."/>
        </authorList>
    </citation>
    <scope>NUCLEOTIDE SEQUENCE [LARGE SCALE GENOMIC DNA]</scope>
    <source>
        <strain evidence="3">RMSCC 2394</strain>
    </source>
</reference>
<feature type="compositionally biased region" description="Polar residues" evidence="1">
    <location>
        <begin position="177"/>
        <end position="189"/>
    </location>
</feature>
<accession>A0A0J6Y2S9</accession>
<name>A0A0J6Y2S9_COCIT</name>
<feature type="compositionally biased region" description="Low complexity" evidence="1">
    <location>
        <begin position="96"/>
        <end position="106"/>
    </location>
</feature>
<evidence type="ECO:0000313" key="3">
    <source>
        <dbReference type="Proteomes" id="UP000054565"/>
    </source>
</evidence>
<protein>
    <submittedName>
        <fullName evidence="2">Uncharacterized protein</fullName>
    </submittedName>
</protein>
<dbReference type="EMBL" id="DS028093">
    <property type="protein sequence ID" value="KMP00933.1"/>
    <property type="molecule type" value="Genomic_DNA"/>
</dbReference>
<feature type="region of interest" description="Disordered" evidence="1">
    <location>
        <begin position="1"/>
        <end position="130"/>
    </location>
</feature>
<feature type="region of interest" description="Disordered" evidence="1">
    <location>
        <begin position="310"/>
        <end position="334"/>
    </location>
</feature>
<feature type="compositionally biased region" description="Polar residues" evidence="1">
    <location>
        <begin position="312"/>
        <end position="330"/>
    </location>
</feature>
<feature type="compositionally biased region" description="Polar residues" evidence="1">
    <location>
        <begin position="39"/>
        <end position="60"/>
    </location>
</feature>
<proteinExistence type="predicted"/>